<reference evidence="7 8" key="1">
    <citation type="submission" date="2015-07" db="EMBL/GenBank/DDBJ databases">
        <title>Draft genome of Bellilinea caldifistulae DSM 17877.</title>
        <authorList>
            <person name="Hemp J."/>
            <person name="Ward L.M."/>
            <person name="Pace L.A."/>
            <person name="Fischer W.W."/>
        </authorList>
    </citation>
    <scope>NUCLEOTIDE SEQUENCE [LARGE SCALE GENOMIC DNA]</scope>
    <source>
        <strain evidence="7 8">GOMI-1</strain>
    </source>
</reference>
<keyword evidence="5 6" id="KW-0472">Membrane</keyword>
<accession>A0A0P6Y598</accession>
<feature type="transmembrane region" description="Helical" evidence="6">
    <location>
        <begin position="64"/>
        <end position="87"/>
    </location>
</feature>
<evidence type="ECO:0000313" key="8">
    <source>
        <dbReference type="Proteomes" id="UP000050514"/>
    </source>
</evidence>
<name>A0A0P6Y598_9CHLR</name>
<dbReference type="Proteomes" id="UP000050514">
    <property type="component" value="Unassembled WGS sequence"/>
</dbReference>
<dbReference type="InterPro" id="IPR005496">
    <property type="entry name" value="Integral_membrane_TerC"/>
</dbReference>
<dbReference type="OrthoDB" id="9806211at2"/>
<evidence type="ECO:0000256" key="2">
    <source>
        <dbReference type="ARBA" id="ARBA00007511"/>
    </source>
</evidence>
<comment type="caution">
    <text evidence="7">The sequence shown here is derived from an EMBL/GenBank/DDBJ whole genome shotgun (WGS) entry which is preliminary data.</text>
</comment>
<keyword evidence="4 6" id="KW-1133">Transmembrane helix</keyword>
<proteinExistence type="inferred from homology"/>
<dbReference type="RefSeq" id="WP_061912842.1">
    <property type="nucleotide sequence ID" value="NZ_DF967971.1"/>
</dbReference>
<dbReference type="InterPro" id="IPR022493">
    <property type="entry name" value="CHP03716_TM_YkoY"/>
</dbReference>
<evidence type="ECO:0000313" key="7">
    <source>
        <dbReference type="EMBL" id="KPL76766.1"/>
    </source>
</evidence>
<dbReference type="PANTHER" id="PTHR30238:SF4">
    <property type="entry name" value="SLL1022 PROTEIN"/>
    <property type="match status" value="1"/>
</dbReference>
<evidence type="ECO:0000256" key="3">
    <source>
        <dbReference type="ARBA" id="ARBA00022692"/>
    </source>
</evidence>
<dbReference type="NCBIfam" id="TIGR03716">
    <property type="entry name" value="R_switched_YkoY"/>
    <property type="match status" value="1"/>
</dbReference>
<dbReference type="AlphaFoldDB" id="A0A0P6Y598"/>
<evidence type="ECO:0000256" key="1">
    <source>
        <dbReference type="ARBA" id="ARBA00004141"/>
    </source>
</evidence>
<evidence type="ECO:0008006" key="9">
    <source>
        <dbReference type="Google" id="ProtNLM"/>
    </source>
</evidence>
<comment type="similarity">
    <text evidence="2">Belongs to the TerC family.</text>
</comment>
<dbReference type="PANTHER" id="PTHR30238">
    <property type="entry name" value="MEMBRANE BOUND PREDICTED REDOX MODULATOR"/>
    <property type="match status" value="1"/>
</dbReference>
<keyword evidence="8" id="KW-1185">Reference proteome</keyword>
<keyword evidence="3 6" id="KW-0812">Transmembrane</keyword>
<feature type="transmembrane region" description="Helical" evidence="6">
    <location>
        <begin position="158"/>
        <end position="180"/>
    </location>
</feature>
<evidence type="ECO:0000256" key="4">
    <source>
        <dbReference type="ARBA" id="ARBA00022989"/>
    </source>
</evidence>
<dbReference type="EMBL" id="LGHJ01000011">
    <property type="protein sequence ID" value="KPL76766.1"/>
    <property type="molecule type" value="Genomic_DNA"/>
</dbReference>
<protein>
    <recommendedName>
        <fullName evidence="9">Tellurium resistance protein TerC</fullName>
    </recommendedName>
</protein>
<dbReference type="STRING" id="360411.AC812_05595"/>
<dbReference type="Pfam" id="PF03741">
    <property type="entry name" value="TerC"/>
    <property type="match status" value="1"/>
</dbReference>
<organism evidence="7 8">
    <name type="scientific">Bellilinea caldifistulae</name>
    <dbReference type="NCBI Taxonomy" id="360411"/>
    <lineage>
        <taxon>Bacteria</taxon>
        <taxon>Bacillati</taxon>
        <taxon>Chloroflexota</taxon>
        <taxon>Anaerolineae</taxon>
        <taxon>Anaerolineales</taxon>
        <taxon>Anaerolineaceae</taxon>
        <taxon>Bellilinea</taxon>
    </lineage>
</organism>
<dbReference type="GO" id="GO:0016020">
    <property type="term" value="C:membrane"/>
    <property type="evidence" value="ECO:0007669"/>
    <property type="project" value="UniProtKB-SubCell"/>
</dbReference>
<feature type="transmembrane region" description="Helical" evidence="6">
    <location>
        <begin position="217"/>
        <end position="233"/>
    </location>
</feature>
<sequence length="288" mass="31521">MDFSFIVIILQLIFLEGILSIDNAAVLGAMVSVLPSDQPIPWPKALSWLGKILEKPLGHQREGALRAGLLGAYIGRGLMLLAASYIIRNPWLKLIGAAYLIRLALDDLGAGHHDEADDDGLRKVKQTGFWITVLNVELMDLAFSLDNVVAAVSLSDQLWVVMLGVFIGILVMRFAAGIFSSVVLRFPVLKAAAYVLVLNIGIELVLEELGVMEFSDWARFGISVATILIALAYDRFHSLQVVLRPVLVWLSQGFGLINGLINWLLVPIGGLLGLLFRRSKRAQPSVDV</sequence>
<feature type="transmembrane region" description="Helical" evidence="6">
    <location>
        <begin position="253"/>
        <end position="276"/>
    </location>
</feature>
<evidence type="ECO:0000256" key="6">
    <source>
        <dbReference type="SAM" id="Phobius"/>
    </source>
</evidence>
<feature type="transmembrane region" description="Helical" evidence="6">
    <location>
        <begin position="186"/>
        <end position="205"/>
    </location>
</feature>
<gene>
    <name evidence="7" type="ORF">AC812_05595</name>
</gene>
<comment type="subcellular location">
    <subcellularLocation>
        <location evidence="1">Membrane</location>
        <topology evidence="1">Multi-pass membrane protein</topology>
    </subcellularLocation>
</comment>
<evidence type="ECO:0000256" key="5">
    <source>
        <dbReference type="ARBA" id="ARBA00023136"/>
    </source>
</evidence>